<sequence length="277" mass="31318">MGDVEEVWSESTCSTCRRYQNYVRVGPHSFPNPDFDPSTLQQPSDSASQRSQSRSSATTFHTAATWPRTGALGNNVDNDRTMRSDERVYRDKLGKPDRSSGVESSRTTTGSGSHEHRPPHIFPAPGPQLDSPGLADNVPLGNDGHQAFDSNDMQEALDRSLRENKMTECGTTGQDQKITALELELKIVKQELQLERERRETDRQRFELEGETIRNMPLRAGQRGPEIAKVLDPDINYSAPRGRELWIGEIRRVNGRNSGRERRLEVGEYVVCRRKKL</sequence>
<protein>
    <submittedName>
        <fullName evidence="3">Uncharacterized protein</fullName>
    </submittedName>
</protein>
<name>A0AAV9PWN1_9PEZI</name>
<keyword evidence="1" id="KW-0175">Coiled coil</keyword>
<dbReference type="EMBL" id="JAXLQG010000019">
    <property type="protein sequence ID" value="KAK5530621.1"/>
    <property type="molecule type" value="Genomic_DNA"/>
</dbReference>
<accession>A0AAV9PWN1</accession>
<evidence type="ECO:0000256" key="2">
    <source>
        <dbReference type="SAM" id="MobiDB-lite"/>
    </source>
</evidence>
<gene>
    <name evidence="3" type="ORF">LTR25_009199</name>
</gene>
<reference evidence="3 4" key="1">
    <citation type="submission" date="2023-06" db="EMBL/GenBank/DDBJ databases">
        <title>Black Yeasts Isolated from many extreme environments.</title>
        <authorList>
            <person name="Coleine C."/>
            <person name="Stajich J.E."/>
            <person name="Selbmann L."/>
        </authorList>
    </citation>
    <scope>NUCLEOTIDE SEQUENCE [LARGE SCALE GENOMIC DNA]</scope>
    <source>
        <strain evidence="3 4">CCFEE 5887</strain>
    </source>
</reference>
<evidence type="ECO:0000256" key="1">
    <source>
        <dbReference type="SAM" id="Coils"/>
    </source>
</evidence>
<proteinExistence type="predicted"/>
<organism evidence="3 4">
    <name type="scientific">Vermiconidia calcicola</name>
    <dbReference type="NCBI Taxonomy" id="1690605"/>
    <lineage>
        <taxon>Eukaryota</taxon>
        <taxon>Fungi</taxon>
        <taxon>Dikarya</taxon>
        <taxon>Ascomycota</taxon>
        <taxon>Pezizomycotina</taxon>
        <taxon>Dothideomycetes</taxon>
        <taxon>Dothideomycetidae</taxon>
        <taxon>Mycosphaerellales</taxon>
        <taxon>Extremaceae</taxon>
        <taxon>Vermiconidia</taxon>
    </lineage>
</organism>
<feature type="region of interest" description="Disordered" evidence="2">
    <location>
        <begin position="24"/>
        <end position="148"/>
    </location>
</feature>
<comment type="caution">
    <text evidence="3">The sequence shown here is derived from an EMBL/GenBank/DDBJ whole genome shotgun (WGS) entry which is preliminary data.</text>
</comment>
<feature type="compositionally biased region" description="Low complexity" evidence="2">
    <location>
        <begin position="46"/>
        <end position="59"/>
    </location>
</feature>
<evidence type="ECO:0000313" key="4">
    <source>
        <dbReference type="Proteomes" id="UP001345827"/>
    </source>
</evidence>
<feature type="compositionally biased region" description="Polar residues" evidence="2">
    <location>
        <begin position="101"/>
        <end position="112"/>
    </location>
</feature>
<evidence type="ECO:0000313" key="3">
    <source>
        <dbReference type="EMBL" id="KAK5530621.1"/>
    </source>
</evidence>
<dbReference type="Proteomes" id="UP001345827">
    <property type="component" value="Unassembled WGS sequence"/>
</dbReference>
<dbReference type="AlphaFoldDB" id="A0AAV9PWN1"/>
<keyword evidence="4" id="KW-1185">Reference proteome</keyword>
<feature type="compositionally biased region" description="Basic and acidic residues" evidence="2">
    <location>
        <begin position="77"/>
        <end position="100"/>
    </location>
</feature>
<feature type="coiled-coil region" evidence="1">
    <location>
        <begin position="178"/>
        <end position="209"/>
    </location>
</feature>